<sequence>MATEPKTAEPYQRTEQYKWLREYNAYKYPNGTPSHIDQNVVFDELMRSTGTTPPEHAVWENWSERVAPDLSCYYDDIGAVVLWDRVRNMDGTLQKVPGIGSPEVAYALRVLGFAHLGSLEHPGDDDNWPELGLDFILEEPTSCEMPKFWEGAKFYSERWRRKHMNPHSVAEKARRYAIDSDLNRTFRRKEIPAPDMKLVIKLPVATVEALGTLGYTVESSLEQLEILRVLRKLTTTALSEKETGKTLESRLEEAQGALAELRAQIEEEKKKRQEVEQTLALARSEKAHTETMFAREWERRREAETQLDEISTEHAEQAAALGVTTAGFQILTEVAKSNPEYLPKIMRISQQVPKEALESLLQLDLDIILAFLSKPELTAEITDLAKRDVEKLKLFVSNDRDFIKRMSNASLGTLRWFLNRLQGEIPRDRSQSMTRAHERGRARQRENVKTEE</sequence>
<keyword evidence="1" id="KW-0175">Coiled coil</keyword>
<feature type="coiled-coil region" evidence="1">
    <location>
        <begin position="244"/>
        <end position="320"/>
    </location>
</feature>
<comment type="caution">
    <text evidence="3">The sequence shown here is derived from an EMBL/GenBank/DDBJ whole genome shotgun (WGS) entry which is preliminary data.</text>
</comment>
<evidence type="ECO:0000256" key="2">
    <source>
        <dbReference type="SAM" id="MobiDB-lite"/>
    </source>
</evidence>
<evidence type="ECO:0000313" key="4">
    <source>
        <dbReference type="Proteomes" id="UP001239445"/>
    </source>
</evidence>
<evidence type="ECO:0000313" key="3">
    <source>
        <dbReference type="EMBL" id="KAK1759581.1"/>
    </source>
</evidence>
<reference evidence="3" key="1">
    <citation type="submission" date="2023-06" db="EMBL/GenBank/DDBJ databases">
        <title>Genome-scale phylogeny and comparative genomics of the fungal order Sordariales.</title>
        <authorList>
            <consortium name="Lawrence Berkeley National Laboratory"/>
            <person name="Hensen N."/>
            <person name="Bonometti L."/>
            <person name="Westerberg I."/>
            <person name="Brannstrom I.O."/>
            <person name="Guillou S."/>
            <person name="Cros-Aarteil S."/>
            <person name="Calhoun S."/>
            <person name="Haridas S."/>
            <person name="Kuo A."/>
            <person name="Mondo S."/>
            <person name="Pangilinan J."/>
            <person name="Riley R."/>
            <person name="Labutti K."/>
            <person name="Andreopoulos B."/>
            <person name="Lipzen A."/>
            <person name="Chen C."/>
            <person name="Yanf M."/>
            <person name="Daum C."/>
            <person name="Ng V."/>
            <person name="Clum A."/>
            <person name="Steindorff A."/>
            <person name="Ohm R."/>
            <person name="Martin F."/>
            <person name="Silar P."/>
            <person name="Natvig D."/>
            <person name="Lalanne C."/>
            <person name="Gautier V."/>
            <person name="Ament-Velasquez S.L."/>
            <person name="Kruys A."/>
            <person name="Hutchinson M.I."/>
            <person name="Powell A.J."/>
            <person name="Barry K."/>
            <person name="Miller A.N."/>
            <person name="Grigoriev I.V."/>
            <person name="Debuchy R."/>
            <person name="Gladieux P."/>
            <person name="Thoren M.H."/>
            <person name="Johannesson H."/>
        </authorList>
    </citation>
    <scope>NUCLEOTIDE SEQUENCE</scope>
    <source>
        <strain evidence="3">PSN4</strain>
    </source>
</reference>
<dbReference type="Proteomes" id="UP001239445">
    <property type="component" value="Unassembled WGS sequence"/>
</dbReference>
<organism evidence="3 4">
    <name type="scientific">Echria macrotheca</name>
    <dbReference type="NCBI Taxonomy" id="438768"/>
    <lineage>
        <taxon>Eukaryota</taxon>
        <taxon>Fungi</taxon>
        <taxon>Dikarya</taxon>
        <taxon>Ascomycota</taxon>
        <taxon>Pezizomycotina</taxon>
        <taxon>Sordariomycetes</taxon>
        <taxon>Sordariomycetidae</taxon>
        <taxon>Sordariales</taxon>
        <taxon>Schizotheciaceae</taxon>
        <taxon>Echria</taxon>
    </lineage>
</organism>
<protein>
    <submittedName>
        <fullName evidence="3">Uncharacterized protein</fullName>
    </submittedName>
</protein>
<accession>A0AAJ0F8X8</accession>
<keyword evidence="4" id="KW-1185">Reference proteome</keyword>
<name>A0AAJ0F8X8_9PEZI</name>
<feature type="region of interest" description="Disordered" evidence="2">
    <location>
        <begin position="428"/>
        <end position="452"/>
    </location>
</feature>
<evidence type="ECO:0000256" key="1">
    <source>
        <dbReference type="SAM" id="Coils"/>
    </source>
</evidence>
<proteinExistence type="predicted"/>
<dbReference type="EMBL" id="MU839828">
    <property type="protein sequence ID" value="KAK1759581.1"/>
    <property type="molecule type" value="Genomic_DNA"/>
</dbReference>
<gene>
    <name evidence="3" type="ORF">QBC47DRAFT_410329</name>
</gene>
<dbReference type="AlphaFoldDB" id="A0AAJ0F8X8"/>